<dbReference type="SUPFAM" id="SSF50978">
    <property type="entry name" value="WD40 repeat-like"/>
    <property type="match status" value="1"/>
</dbReference>
<dbReference type="PROSITE" id="PS50082">
    <property type="entry name" value="WD_REPEATS_2"/>
    <property type="match status" value="1"/>
</dbReference>
<dbReference type="InParanoid" id="Q752E2"/>
<evidence type="ECO:0000313" key="7">
    <source>
        <dbReference type="Proteomes" id="UP000000591"/>
    </source>
</evidence>
<sequence>MHLNVEPTPRNHHNQTVPSSMEGGSKSSSAGPSQAESLTPERASKLYKRFFNVWKQRAVRIRDDHFHRMEHPSRLERRPTVNNRVIALASNSVGSLATWARTDGSITVMNVATERYSFTIKEAQGVGKLCLSIAWNPVEADQFVTVGTSTSVKLWNASDSKNPLLKTLVTGSRIKNYKCLFDPLGQWLLVLTKASEIYLYAATEGYRLHSISKIQPEHEAGAGSCDTVESVAWLNDGQHIILGFKLGSIKIFKLGDAGFEIRNTMFGHLKTITSLAVDPWGLYFVAGSEDGSCSLWSLKDFTCKTVHSEPEGVVESVSISDDGFVLAVGSRMSSREQSKFSFRSLLGQENMYEISFNSNANSLVHFIPETMKVLFTEERDIVTILKSTCSSILYTSEESEKMEAGLAATSNVKRMIAARDEERKSSKKRRADKLRTVERSKEPSIRSKLDEGGRQHRRIEERSLRREEDLRGRGEAVGRYGRDEYVPKRF</sequence>
<keyword evidence="2" id="KW-0677">Repeat</keyword>
<dbReference type="FunCoup" id="Q752E2">
    <property type="interactions" value="785"/>
</dbReference>
<dbReference type="eggNOG" id="KOG4155">
    <property type="taxonomic scope" value="Eukaryota"/>
</dbReference>
<dbReference type="HOGENOM" id="CLU_581341_0_0_1"/>
<dbReference type="OrthoDB" id="340259at2759"/>
<dbReference type="InterPro" id="IPR001680">
    <property type="entry name" value="WD40_rpt"/>
</dbReference>
<organism evidence="6 7">
    <name type="scientific">Eremothecium gossypii (strain ATCC 10895 / CBS 109.51 / FGSC 9923 / NRRL Y-1056)</name>
    <name type="common">Yeast</name>
    <name type="synonym">Ashbya gossypii</name>
    <dbReference type="NCBI Taxonomy" id="284811"/>
    <lineage>
        <taxon>Eukaryota</taxon>
        <taxon>Fungi</taxon>
        <taxon>Dikarya</taxon>
        <taxon>Ascomycota</taxon>
        <taxon>Saccharomycotina</taxon>
        <taxon>Saccharomycetes</taxon>
        <taxon>Saccharomycetales</taxon>
        <taxon>Saccharomycetaceae</taxon>
        <taxon>Eremothecium</taxon>
    </lineage>
</organism>
<dbReference type="SMART" id="SM00320">
    <property type="entry name" value="WD40"/>
    <property type="match status" value="3"/>
</dbReference>
<dbReference type="GO" id="GO:0006406">
    <property type="term" value="P:mRNA export from nucleus"/>
    <property type="evidence" value="ECO:0000318"/>
    <property type="project" value="GO_Central"/>
</dbReference>
<evidence type="ECO:0000256" key="4">
    <source>
        <dbReference type="PROSITE-ProRule" id="PRU00221"/>
    </source>
</evidence>
<name>Q752E2_EREGS</name>
<evidence type="ECO:0000256" key="3">
    <source>
        <dbReference type="ARBA" id="ARBA00046343"/>
    </source>
</evidence>
<dbReference type="AlphaFoldDB" id="Q752E2"/>
<dbReference type="GeneID" id="4622469"/>
<dbReference type="STRING" id="284811.Q752E2"/>
<dbReference type="KEGG" id="ago:AGOS_AFR634W"/>
<gene>
    <name evidence="6" type="ORF">AGOS_AFR634W</name>
</gene>
<dbReference type="EMBL" id="AE016819">
    <property type="protein sequence ID" value="AAS54005.1"/>
    <property type="molecule type" value="Genomic_DNA"/>
</dbReference>
<dbReference type="OMA" id="LCERRND"/>
<dbReference type="GO" id="GO:0000445">
    <property type="term" value="C:THO complex part of transcription export complex"/>
    <property type="evidence" value="ECO:0000318"/>
    <property type="project" value="GO_Central"/>
</dbReference>
<feature type="compositionally biased region" description="Basic and acidic residues" evidence="5">
    <location>
        <begin position="433"/>
        <end position="490"/>
    </location>
</feature>
<evidence type="ECO:0000313" key="6">
    <source>
        <dbReference type="EMBL" id="AAS54005.1"/>
    </source>
</evidence>
<dbReference type="InterPro" id="IPR040132">
    <property type="entry name" value="Tex1/THOC3"/>
</dbReference>
<dbReference type="Pfam" id="PF00400">
    <property type="entry name" value="WD40"/>
    <property type="match status" value="1"/>
</dbReference>
<dbReference type="PROSITE" id="PS50294">
    <property type="entry name" value="WD_REPEATS_REGION"/>
    <property type="match status" value="1"/>
</dbReference>
<dbReference type="PANTHER" id="PTHR22839">
    <property type="entry name" value="THO COMPLEX SUBUNIT 3 THO3"/>
    <property type="match status" value="1"/>
</dbReference>
<keyword evidence="7" id="KW-1185">Reference proteome</keyword>
<feature type="region of interest" description="Disordered" evidence="5">
    <location>
        <begin position="419"/>
        <end position="490"/>
    </location>
</feature>
<protein>
    <submittedName>
        <fullName evidence="6">AFR634Wp</fullName>
    </submittedName>
</protein>
<dbReference type="InterPro" id="IPR015943">
    <property type="entry name" value="WD40/YVTN_repeat-like_dom_sf"/>
</dbReference>
<feature type="compositionally biased region" description="Low complexity" evidence="5">
    <location>
        <begin position="19"/>
        <end position="31"/>
    </location>
</feature>
<accession>Q752E2</accession>
<dbReference type="PANTHER" id="PTHR22839:SF0">
    <property type="entry name" value="THO COMPLEX SUBUNIT 3"/>
    <property type="match status" value="1"/>
</dbReference>
<feature type="region of interest" description="Disordered" evidence="5">
    <location>
        <begin position="1"/>
        <end position="40"/>
    </location>
</feature>
<proteinExistence type="inferred from homology"/>
<comment type="similarity">
    <text evidence="3">Belongs to the THOC3 family.</text>
</comment>
<evidence type="ECO:0000256" key="5">
    <source>
        <dbReference type="SAM" id="MobiDB-lite"/>
    </source>
</evidence>
<reference evidence="7" key="2">
    <citation type="journal article" date="2013" name="G3 (Bethesda)">
        <title>Genomes of Ashbya fungi isolated from insects reveal four mating-type loci, numerous translocations, lack of transposons, and distinct gene duplications.</title>
        <authorList>
            <person name="Dietrich F.S."/>
            <person name="Voegeli S."/>
            <person name="Kuo S."/>
            <person name="Philippsen P."/>
        </authorList>
    </citation>
    <scope>GENOME REANNOTATION</scope>
    <source>
        <strain evidence="7">ATCC 10895 / CBS 109.51 / FGSC 9923 / NRRL Y-1056</strain>
    </source>
</reference>
<evidence type="ECO:0000256" key="2">
    <source>
        <dbReference type="ARBA" id="ARBA00022737"/>
    </source>
</evidence>
<dbReference type="RefSeq" id="NP_986181.1">
    <property type="nucleotide sequence ID" value="NM_212317.1"/>
</dbReference>
<dbReference type="Gene3D" id="2.130.10.10">
    <property type="entry name" value="YVTN repeat-like/Quinoprotein amine dehydrogenase"/>
    <property type="match status" value="2"/>
</dbReference>
<keyword evidence="1 4" id="KW-0853">WD repeat</keyword>
<dbReference type="Proteomes" id="UP000000591">
    <property type="component" value="Chromosome VI"/>
</dbReference>
<dbReference type="InterPro" id="IPR036322">
    <property type="entry name" value="WD40_repeat_dom_sf"/>
</dbReference>
<evidence type="ECO:0000256" key="1">
    <source>
        <dbReference type="ARBA" id="ARBA00022574"/>
    </source>
</evidence>
<feature type="repeat" description="WD" evidence="4">
    <location>
        <begin position="265"/>
        <end position="299"/>
    </location>
</feature>
<reference evidence="6 7" key="1">
    <citation type="journal article" date="2004" name="Science">
        <title>The Ashbya gossypii genome as a tool for mapping the ancient Saccharomyces cerevisiae genome.</title>
        <authorList>
            <person name="Dietrich F.S."/>
            <person name="Voegeli S."/>
            <person name="Brachat S."/>
            <person name="Lerch A."/>
            <person name="Gates K."/>
            <person name="Steiner S."/>
            <person name="Mohr C."/>
            <person name="Pohlmann R."/>
            <person name="Luedi P."/>
            <person name="Choi S."/>
            <person name="Wing R.A."/>
            <person name="Flavier A."/>
            <person name="Gaffney T.D."/>
            <person name="Philippsen P."/>
        </authorList>
    </citation>
    <scope>NUCLEOTIDE SEQUENCE [LARGE SCALE GENOMIC DNA]</scope>
    <source>
        <strain evidence="7">ATCC 10895 / CBS 109.51 / FGSC 9923 / NRRL Y-1056</strain>
    </source>
</reference>